<name>A0ABN6NDY8_9BACT</name>
<dbReference type="InterPro" id="IPR014729">
    <property type="entry name" value="Rossmann-like_a/b/a_fold"/>
</dbReference>
<dbReference type="EMBL" id="AP025592">
    <property type="protein sequence ID" value="BDG10260.1"/>
    <property type="molecule type" value="Genomic_DNA"/>
</dbReference>
<evidence type="ECO:0000313" key="4">
    <source>
        <dbReference type="EMBL" id="BDG10260.1"/>
    </source>
</evidence>
<reference evidence="5" key="1">
    <citation type="journal article" date="2022" name="Int. J. Syst. Evol. Microbiol.">
        <title>Anaeromyxobacter oryzae sp. nov., Anaeromyxobacter diazotrophicus sp. nov. and Anaeromyxobacter paludicola sp. nov., isolated from paddy soils.</title>
        <authorList>
            <person name="Itoh H."/>
            <person name="Xu Z."/>
            <person name="Mise K."/>
            <person name="Masuda Y."/>
            <person name="Ushijima N."/>
            <person name="Hayakawa C."/>
            <person name="Shiratori Y."/>
            <person name="Senoo K."/>
        </authorList>
    </citation>
    <scope>NUCLEOTIDE SEQUENCE [LARGE SCALE GENOMIC DNA]</scope>
    <source>
        <strain evidence="5">Red630</strain>
    </source>
</reference>
<dbReference type="Gene3D" id="3.40.50.620">
    <property type="entry name" value="HUPs"/>
    <property type="match status" value="1"/>
</dbReference>
<organism evidence="4 5">
    <name type="scientific">Anaeromyxobacter paludicola</name>
    <dbReference type="NCBI Taxonomy" id="2918171"/>
    <lineage>
        <taxon>Bacteria</taxon>
        <taxon>Pseudomonadati</taxon>
        <taxon>Myxococcota</taxon>
        <taxon>Myxococcia</taxon>
        <taxon>Myxococcales</taxon>
        <taxon>Cystobacterineae</taxon>
        <taxon>Anaeromyxobacteraceae</taxon>
        <taxon>Anaeromyxobacter</taxon>
    </lineage>
</organism>
<dbReference type="PRINTS" id="PR01438">
    <property type="entry name" value="UNVRSLSTRESS"/>
</dbReference>
<evidence type="ECO:0000256" key="1">
    <source>
        <dbReference type="ARBA" id="ARBA00008791"/>
    </source>
</evidence>
<proteinExistence type="inferred from homology"/>
<sequence>MTWATICCAVDFSEPSKAAFRVACELSARLGAKLTLFHADMVPGSSYPETVIAITPEMLADLSSQADRSLTDWKDQAVALGVKEVALARSPGMPAGEIARFAEDGHFDLVVLGTHGRTGLRRVLLGSVAEEVVRRCAVPVLTVPPSWRGESD</sequence>
<dbReference type="InterPro" id="IPR006016">
    <property type="entry name" value="UspA"/>
</dbReference>
<keyword evidence="5" id="KW-1185">Reference proteome</keyword>
<dbReference type="PIRSF" id="PIRSF006276">
    <property type="entry name" value="UspA"/>
    <property type="match status" value="1"/>
</dbReference>
<dbReference type="InterPro" id="IPR006015">
    <property type="entry name" value="Universal_stress_UspA"/>
</dbReference>
<evidence type="ECO:0000256" key="2">
    <source>
        <dbReference type="PIRNR" id="PIRNR006276"/>
    </source>
</evidence>
<dbReference type="RefSeq" id="WP_248342667.1">
    <property type="nucleotide sequence ID" value="NZ_AP025592.1"/>
</dbReference>
<dbReference type="PANTHER" id="PTHR46268">
    <property type="entry name" value="STRESS RESPONSE PROTEIN NHAX"/>
    <property type="match status" value="1"/>
</dbReference>
<evidence type="ECO:0000313" key="5">
    <source>
        <dbReference type="Proteomes" id="UP001162734"/>
    </source>
</evidence>
<comment type="similarity">
    <text evidence="1 2">Belongs to the universal stress protein A family.</text>
</comment>
<gene>
    <name evidence="4" type="ORF">AMPC_33730</name>
</gene>
<comment type="subcellular location">
    <subcellularLocation>
        <location evidence="2">Cytoplasm</location>
    </subcellularLocation>
</comment>
<accession>A0ABN6NDY8</accession>
<protein>
    <recommendedName>
        <fullName evidence="2">Universal stress protein</fullName>
    </recommendedName>
</protein>
<dbReference type="SUPFAM" id="SSF52402">
    <property type="entry name" value="Adenine nucleotide alpha hydrolases-like"/>
    <property type="match status" value="1"/>
</dbReference>
<feature type="domain" description="UspA" evidence="3">
    <location>
        <begin position="5"/>
        <end position="144"/>
    </location>
</feature>
<dbReference type="Proteomes" id="UP001162734">
    <property type="component" value="Chromosome"/>
</dbReference>
<dbReference type="Pfam" id="PF00582">
    <property type="entry name" value="Usp"/>
    <property type="match status" value="1"/>
</dbReference>
<evidence type="ECO:0000259" key="3">
    <source>
        <dbReference type="Pfam" id="PF00582"/>
    </source>
</evidence>
<dbReference type="CDD" id="cd00293">
    <property type="entry name" value="USP-like"/>
    <property type="match status" value="1"/>
</dbReference>
<keyword evidence="2" id="KW-0963">Cytoplasm</keyword>
<dbReference type="PANTHER" id="PTHR46268:SF26">
    <property type="entry name" value="UNIVERSAL STRESS PROTEIN MJ0577"/>
    <property type="match status" value="1"/>
</dbReference>